<feature type="compositionally biased region" description="Basic and acidic residues" evidence="11">
    <location>
        <begin position="111"/>
        <end position="126"/>
    </location>
</feature>
<evidence type="ECO:0000256" key="11">
    <source>
        <dbReference type="SAM" id="MobiDB-lite"/>
    </source>
</evidence>
<dbReference type="SFLD" id="SFLDS00032">
    <property type="entry name" value="Radical_SAM_3-amino-3-carboxyp"/>
    <property type="match status" value="1"/>
</dbReference>
<evidence type="ECO:0000313" key="13">
    <source>
        <dbReference type="EMBL" id="GME76308.1"/>
    </source>
</evidence>
<dbReference type="GO" id="GO:0051536">
    <property type="term" value="F:iron-sulfur cluster binding"/>
    <property type="evidence" value="ECO:0007669"/>
    <property type="project" value="UniProtKB-KW"/>
</dbReference>
<comment type="function">
    <text evidence="9">Required for the first step of diphthamide biosynthesis, a post-translational modification of histidine which occurs in elongation factor 2. DPH1 and DPH2 transfer a 3-amino-3-carboxypropyl (ACP) group from S-adenosyl-L-methionine (SAM) to a histidine residue, the reaction is assisted by a reduction system comprising DPH3 and a NADH-dependent reductase, predominantly CBR1. Facilitates the reduction of the catalytic iron-sulfur cluster found in the DPH1 subunit.</text>
</comment>
<dbReference type="InterPro" id="IPR002048">
    <property type="entry name" value="EF_hand_dom"/>
</dbReference>
<dbReference type="EMBL" id="BSXN01002336">
    <property type="protein sequence ID" value="GME76308.1"/>
    <property type="molecule type" value="Genomic_DNA"/>
</dbReference>
<comment type="pathway">
    <text evidence="2 10">Protein modification; peptidyl-diphthamide biosynthesis.</text>
</comment>
<dbReference type="GO" id="GO:0017183">
    <property type="term" value="P:protein histidyl modification to diphthamide"/>
    <property type="evidence" value="ECO:0007669"/>
    <property type="project" value="InterPro"/>
</dbReference>
<proteinExistence type="inferred from homology"/>
<feature type="compositionally biased region" description="Acidic residues" evidence="11">
    <location>
        <begin position="545"/>
        <end position="554"/>
    </location>
</feature>
<dbReference type="PROSITE" id="PS50222">
    <property type="entry name" value="EF_HAND_2"/>
    <property type="match status" value="3"/>
</dbReference>
<dbReference type="GO" id="GO:0090560">
    <property type="term" value="F:2-(3-amino-3-carboxypropyl)histidine synthase activity"/>
    <property type="evidence" value="ECO:0007669"/>
    <property type="project" value="InterPro"/>
</dbReference>
<dbReference type="Pfam" id="PF13499">
    <property type="entry name" value="EF-hand_7"/>
    <property type="match status" value="1"/>
</dbReference>
<dbReference type="PANTHER" id="PTHR10762:SF2">
    <property type="entry name" value="2-(3-AMINO-3-CARBOXYPROPYL)HISTIDINE SYNTHASE SUBUNIT 2"/>
    <property type="match status" value="1"/>
</dbReference>
<feature type="domain" description="EF-hand" evidence="12">
    <location>
        <begin position="759"/>
        <end position="786"/>
    </location>
</feature>
<dbReference type="Proteomes" id="UP001165120">
    <property type="component" value="Unassembled WGS sequence"/>
</dbReference>
<protein>
    <recommendedName>
        <fullName evidence="10">2-(3-amino-3-carboxypropyl)histidine synthase subunit 2</fullName>
    </recommendedName>
</protein>
<keyword evidence="4 10" id="KW-0479">Metal-binding</keyword>
<keyword evidence="7 10" id="KW-0411">Iron-sulfur</keyword>
<keyword evidence="14" id="KW-1185">Reference proteome</keyword>
<dbReference type="InterPro" id="IPR042263">
    <property type="entry name" value="DPH1/DPH2_1"/>
</dbReference>
<dbReference type="Gene3D" id="3.40.50.11860">
    <property type="entry name" value="Diphthamide synthesis DPH1/DPH2 domain 3"/>
    <property type="match status" value="1"/>
</dbReference>
<keyword evidence="6 10" id="KW-0408">Iron</keyword>
<feature type="compositionally biased region" description="Basic and acidic residues" evidence="11">
    <location>
        <begin position="528"/>
        <end position="544"/>
    </location>
</feature>
<dbReference type="FunFam" id="3.40.50.11860:FF:000001">
    <property type="entry name" value="2-(3-amino-3-carboxypropyl)histidine synthase subunit 2"/>
    <property type="match status" value="1"/>
</dbReference>
<feature type="domain" description="EF-hand" evidence="12">
    <location>
        <begin position="690"/>
        <end position="725"/>
    </location>
</feature>
<evidence type="ECO:0000256" key="10">
    <source>
        <dbReference type="RuleBase" id="RU364133"/>
    </source>
</evidence>
<evidence type="ECO:0000256" key="4">
    <source>
        <dbReference type="ARBA" id="ARBA00022723"/>
    </source>
</evidence>
<gene>
    <name evidence="13" type="ORF">Cboi02_000512400</name>
</gene>
<name>A0A9W6WJQ1_CANBO</name>
<keyword evidence="10" id="KW-0963">Cytoplasm</keyword>
<comment type="cofactor">
    <cofactor evidence="1">
        <name>[4Fe-4S] cluster</name>
        <dbReference type="ChEBI" id="CHEBI:49883"/>
    </cofactor>
</comment>
<dbReference type="InterPro" id="IPR011992">
    <property type="entry name" value="EF-hand-dom_pair"/>
</dbReference>
<evidence type="ECO:0000256" key="6">
    <source>
        <dbReference type="ARBA" id="ARBA00023004"/>
    </source>
</evidence>
<comment type="similarity">
    <text evidence="3 10">Belongs to the DPH1/DPH2 family. DPH2 subfamily.</text>
</comment>
<reference evidence="13" key="1">
    <citation type="submission" date="2023-04" db="EMBL/GenBank/DDBJ databases">
        <title>Candida boidinii NBRC 10035.</title>
        <authorList>
            <person name="Ichikawa N."/>
            <person name="Sato H."/>
            <person name="Tonouchi N."/>
        </authorList>
    </citation>
    <scope>NUCLEOTIDE SEQUENCE</scope>
    <source>
        <strain evidence="13">NBRC 10035</strain>
    </source>
</reference>
<evidence type="ECO:0000256" key="2">
    <source>
        <dbReference type="ARBA" id="ARBA00005156"/>
    </source>
</evidence>
<dbReference type="SUPFAM" id="SSF47473">
    <property type="entry name" value="EF-hand"/>
    <property type="match status" value="1"/>
</dbReference>
<dbReference type="Gene3D" id="1.10.238.10">
    <property type="entry name" value="EF-hand"/>
    <property type="match status" value="1"/>
</dbReference>
<evidence type="ECO:0000256" key="8">
    <source>
        <dbReference type="ARBA" id="ARBA00034128"/>
    </source>
</evidence>
<dbReference type="AlphaFoldDB" id="A0A9W6WJQ1"/>
<feature type="non-terminal residue" evidence="13">
    <location>
        <position position="1"/>
    </location>
</feature>
<dbReference type="Pfam" id="PF01866">
    <property type="entry name" value="Diphthamide_syn"/>
    <property type="match status" value="1"/>
</dbReference>
<evidence type="ECO:0000313" key="14">
    <source>
        <dbReference type="Proteomes" id="UP001165120"/>
    </source>
</evidence>
<dbReference type="SFLD" id="SFLDF00408">
    <property type="entry name" value="Diphthamide_biosynthesis_famil"/>
    <property type="match status" value="1"/>
</dbReference>
<evidence type="ECO:0000256" key="5">
    <source>
        <dbReference type="ARBA" id="ARBA00022837"/>
    </source>
</evidence>
<dbReference type="Gene3D" id="3.40.50.11840">
    <property type="entry name" value="Diphthamide synthesis DPH1/DPH2 domain 1"/>
    <property type="match status" value="1"/>
</dbReference>
<feature type="region of interest" description="Disordered" evidence="11">
    <location>
        <begin position="111"/>
        <end position="144"/>
    </location>
</feature>
<feature type="domain" description="EF-hand" evidence="12">
    <location>
        <begin position="727"/>
        <end position="757"/>
    </location>
</feature>
<keyword evidence="5" id="KW-0106">Calcium</keyword>
<evidence type="ECO:0000256" key="7">
    <source>
        <dbReference type="ARBA" id="ARBA00023014"/>
    </source>
</evidence>
<dbReference type="InterPro" id="IPR018247">
    <property type="entry name" value="EF_Hand_1_Ca_BS"/>
</dbReference>
<dbReference type="InterPro" id="IPR016435">
    <property type="entry name" value="DPH1/DPH2"/>
</dbReference>
<comment type="subcellular location">
    <subcellularLocation>
        <location evidence="10">Cytoplasm</location>
    </subcellularLocation>
</comment>
<sequence>METSTVVAPALSTTQGDETFEFSKTSSLKFHRDHLGPDYAEKKTDELRNRISDYYTVPDIVKYLSQRDSDGKFVYRTATLQFPDSLVSDSAVVLQQIQEGLEISANEYKVKNKETSSEDYDKTHTHSHEHKHEHKQEGDGNHSADISEIDLTHLSKTKGKSCDSNKPQDIESVHVCKGTCGGACKNKEKKDQKQNVWILADTSYSPCCVDEVAAGHVGADIVIHFGNSCLSPIQKLPAAYVFGRPYVNIEELKKKIEERYDDKDSKVVLMSSTPFCHVLHQVYLDLIQVYPNLRYADIDLETFNKDKKSVIIGHDQHSNSITDEFKKNSIRQASRVIYGFNKDEIINIEEDSEIDQLTQEYSLFHIDEPASPRLLTLSTKFSDITTYNASTSEISTGPYPSLMRRYRYMHVARNSGTIGILVNTLSLANTGVLLNKTIKWIRNAGKKHYMFVVGKPNVAKLANFENIEVWVVLGCGESGIIIDEVNDYYRPIITPYELQLALNYEVTWTGKWITDFKDVMSQEGYKDENMDDAHDETTDSKDGQENDDDSDDDIPQFNPVTGSYVSTAKPLRRLNHLQIDIQNGSDTDSSNAANNEQNQLVKKFSSNMIIKGAVSTSAMALQNREWTGLGSDYKNDEDYDEEGAEIEEGASGIARGYDFDNASTKLLDIHINMGNIPSNLLDDLSEVGSDEIDRLAKRFMKLDTDNNGAIDKDEFLSIPGIGSNPLAKRVIDIFDTNRGGDIDFKEFVEGLSIFSSRGTPEDKLHFLFRVYDIDNDGYISNGELFL</sequence>
<dbReference type="NCBIfam" id="TIGR00322">
    <property type="entry name" value="diphth2_R"/>
    <property type="match status" value="1"/>
</dbReference>
<evidence type="ECO:0000259" key="12">
    <source>
        <dbReference type="PROSITE" id="PS50222"/>
    </source>
</evidence>
<dbReference type="GO" id="GO:0005737">
    <property type="term" value="C:cytoplasm"/>
    <property type="evidence" value="ECO:0007669"/>
    <property type="project" value="UniProtKB-SubCell"/>
</dbReference>
<dbReference type="Pfam" id="PF13202">
    <property type="entry name" value="EF-hand_5"/>
    <property type="match status" value="1"/>
</dbReference>
<evidence type="ECO:0000256" key="1">
    <source>
        <dbReference type="ARBA" id="ARBA00001966"/>
    </source>
</evidence>
<dbReference type="PANTHER" id="PTHR10762">
    <property type="entry name" value="DIPHTHAMIDE BIOSYNTHESIS PROTEIN"/>
    <property type="match status" value="1"/>
</dbReference>
<dbReference type="SMART" id="SM00054">
    <property type="entry name" value="EFh"/>
    <property type="match status" value="3"/>
</dbReference>
<dbReference type="GO" id="GO:0005509">
    <property type="term" value="F:calcium ion binding"/>
    <property type="evidence" value="ECO:0007669"/>
    <property type="project" value="InterPro"/>
</dbReference>
<dbReference type="PROSITE" id="PS00018">
    <property type="entry name" value="EF_HAND_1"/>
    <property type="match status" value="3"/>
</dbReference>
<dbReference type="SFLD" id="SFLDG01121">
    <property type="entry name" value="Diphthamide_biosynthesis"/>
    <property type="match status" value="1"/>
</dbReference>
<accession>A0A9W6WJQ1</accession>
<evidence type="ECO:0000256" key="9">
    <source>
        <dbReference type="ARBA" id="ARBA00054092"/>
    </source>
</evidence>
<comment type="subunit">
    <text evidence="8">Component of the 2-(3-amino-3-carboxypropyl)histidine synthase complex composed of DPH1, DPH2, DPH3 and a NADH-dependent reductase, predominantly CBR1.</text>
</comment>
<feature type="region of interest" description="Disordered" evidence="11">
    <location>
        <begin position="528"/>
        <end position="563"/>
    </location>
</feature>
<dbReference type="InterPro" id="IPR010014">
    <property type="entry name" value="DHP2"/>
</dbReference>
<dbReference type="NCBIfam" id="TIGR00272">
    <property type="entry name" value="DPH2"/>
    <property type="match status" value="1"/>
</dbReference>
<comment type="function">
    <text evidence="10">Required for the first step of diphthamide biosynthesis, a post-translational modification of histidine which occurs in elongation factor 2. DPH1 and DPH2 transfer a 3-amino-3-carboxypropyl (ACP) group from S-adenosyl-L-methionine (SAM) to a histidine residue, the reaction is assisted by a reduction system comprising DPH3 and a NADH-dependent reductase. Facilitates the reduction of the catalytic iron-sulfur cluster found in the DPH1 subunit.</text>
</comment>
<evidence type="ECO:0000256" key="3">
    <source>
        <dbReference type="ARBA" id="ARBA00006179"/>
    </source>
</evidence>
<dbReference type="InterPro" id="IPR042265">
    <property type="entry name" value="DPH1/DPH2_3"/>
</dbReference>
<organism evidence="13 14">
    <name type="scientific">Candida boidinii</name>
    <name type="common">Yeast</name>
    <dbReference type="NCBI Taxonomy" id="5477"/>
    <lineage>
        <taxon>Eukaryota</taxon>
        <taxon>Fungi</taxon>
        <taxon>Dikarya</taxon>
        <taxon>Ascomycota</taxon>
        <taxon>Saccharomycotina</taxon>
        <taxon>Pichiomycetes</taxon>
        <taxon>Pichiales</taxon>
        <taxon>Pichiaceae</taxon>
        <taxon>Ogataea</taxon>
        <taxon>Ogataea/Candida clade</taxon>
    </lineage>
</organism>
<comment type="caution">
    <text evidence="13">The sequence shown here is derived from an EMBL/GenBank/DDBJ whole genome shotgun (WGS) entry which is preliminary data.</text>
</comment>